<dbReference type="InterPro" id="IPR007690">
    <property type="entry name" value="T2SS_GspM"/>
</dbReference>
<keyword evidence="4" id="KW-0997">Cell inner membrane</keyword>
<keyword evidence="5 9" id="KW-0812">Transmembrane</keyword>
<keyword evidence="8 9" id="KW-0472">Membrane</keyword>
<sequence>MRQAIRKGIEKLGQIPMLLMLRERYLLLSDKDQKALNLLSIALVIFLFYMVIWEPIHRWSDHQQKAYVNQKSTAQWIKNNIDQAREFEKRQHLEAKQDIVSVITGSAQRMQLRFSQVQPSRRGISISFDQVAYQKLQGWLELLSTQYYIEVHQIRIDLLAEKGLVRAFVLFSR</sequence>
<keyword evidence="7 9" id="KW-1133">Transmembrane helix</keyword>
<dbReference type="InterPro" id="IPR023229">
    <property type="entry name" value="T2SS_M_periplasmic_sf"/>
</dbReference>
<dbReference type="GO" id="GO:0015627">
    <property type="term" value="C:type II protein secretion system complex"/>
    <property type="evidence" value="ECO:0007669"/>
    <property type="project" value="InterPro"/>
</dbReference>
<evidence type="ECO:0000256" key="1">
    <source>
        <dbReference type="ARBA" id="ARBA00004377"/>
    </source>
</evidence>
<keyword evidence="2" id="KW-0813">Transport</keyword>
<evidence type="ECO:0000256" key="4">
    <source>
        <dbReference type="ARBA" id="ARBA00022519"/>
    </source>
</evidence>
<evidence type="ECO:0000256" key="5">
    <source>
        <dbReference type="ARBA" id="ARBA00022692"/>
    </source>
</evidence>
<gene>
    <name evidence="10" type="ORF">CI610_02449</name>
</gene>
<protein>
    <recommendedName>
        <fullName evidence="11">General secretion pathway protein M</fullName>
    </recommendedName>
</protein>
<keyword evidence="3" id="KW-1003">Cell membrane</keyword>
<evidence type="ECO:0000256" key="7">
    <source>
        <dbReference type="ARBA" id="ARBA00022989"/>
    </source>
</evidence>
<comment type="subcellular location">
    <subcellularLocation>
        <location evidence="1">Cell inner membrane</location>
        <topology evidence="1">Single-pass membrane protein</topology>
    </subcellularLocation>
</comment>
<dbReference type="GO" id="GO:0015628">
    <property type="term" value="P:protein secretion by the type II secretion system"/>
    <property type="evidence" value="ECO:0007669"/>
    <property type="project" value="InterPro"/>
</dbReference>
<reference evidence="10" key="1">
    <citation type="journal article" date="2017" name="Appl. Environ. Microbiol.">
        <title>Molecular characterization of an Endozoicomonas-like organism causing infection in king scallop Pecten maximus L.</title>
        <authorList>
            <person name="Cano I."/>
            <person name="van Aerle R."/>
            <person name="Ross S."/>
            <person name="Verner-Jeffreys D.W."/>
            <person name="Paley R.K."/>
            <person name="Rimmer G."/>
            <person name="Ryder D."/>
            <person name="Hooper P."/>
            <person name="Stone D."/>
            <person name="Feist S.W."/>
        </authorList>
    </citation>
    <scope>NUCLEOTIDE SEQUENCE</scope>
</reference>
<evidence type="ECO:0000256" key="2">
    <source>
        <dbReference type="ARBA" id="ARBA00022448"/>
    </source>
</evidence>
<feature type="transmembrane region" description="Helical" evidence="9">
    <location>
        <begin position="35"/>
        <end position="53"/>
    </location>
</feature>
<keyword evidence="6" id="KW-0653">Protein transport</keyword>
<evidence type="ECO:0000256" key="9">
    <source>
        <dbReference type="SAM" id="Phobius"/>
    </source>
</evidence>
<dbReference type="EMBL" id="NSIT01000152">
    <property type="protein sequence ID" value="PJE78617.1"/>
    <property type="molecule type" value="Genomic_DNA"/>
</dbReference>
<dbReference type="AlphaFoldDB" id="A0A2H9T5X1"/>
<evidence type="ECO:0000256" key="6">
    <source>
        <dbReference type="ARBA" id="ARBA00022927"/>
    </source>
</evidence>
<comment type="caution">
    <text evidence="10">The sequence shown here is derived from an EMBL/GenBank/DDBJ whole genome shotgun (WGS) entry which is preliminary data.</text>
</comment>
<accession>A0A2H9T5X1</accession>
<dbReference type="Gene3D" id="3.30.1360.100">
    <property type="entry name" value="General secretion pathway protein M, EpsM"/>
    <property type="match status" value="1"/>
</dbReference>
<evidence type="ECO:0000313" key="10">
    <source>
        <dbReference type="EMBL" id="PJE78617.1"/>
    </source>
</evidence>
<dbReference type="SUPFAM" id="SSF103054">
    <property type="entry name" value="General secretion pathway protein M, EpsM"/>
    <property type="match status" value="1"/>
</dbReference>
<name>A0A2H9T5X1_9ZZZZ</name>
<organism evidence="10">
    <name type="scientific">invertebrate metagenome</name>
    <dbReference type="NCBI Taxonomy" id="1711999"/>
    <lineage>
        <taxon>unclassified sequences</taxon>
        <taxon>metagenomes</taxon>
        <taxon>organismal metagenomes</taxon>
    </lineage>
</organism>
<evidence type="ECO:0008006" key="11">
    <source>
        <dbReference type="Google" id="ProtNLM"/>
    </source>
</evidence>
<dbReference type="Pfam" id="PF04612">
    <property type="entry name" value="T2SSM"/>
    <property type="match status" value="1"/>
</dbReference>
<evidence type="ECO:0000256" key="8">
    <source>
        <dbReference type="ARBA" id="ARBA00023136"/>
    </source>
</evidence>
<dbReference type="GO" id="GO:0005886">
    <property type="term" value="C:plasma membrane"/>
    <property type="evidence" value="ECO:0007669"/>
    <property type="project" value="UniProtKB-SubCell"/>
</dbReference>
<evidence type="ECO:0000256" key="3">
    <source>
        <dbReference type="ARBA" id="ARBA00022475"/>
    </source>
</evidence>
<proteinExistence type="predicted"/>